<dbReference type="AlphaFoldDB" id="A0A0J6XYB7"/>
<gene>
    <name evidence="2" type="ORF">ACS04_00595</name>
</gene>
<dbReference type="STRING" id="66430.ACS04_00595"/>
<dbReference type="Proteomes" id="UP000035932">
    <property type="component" value="Unassembled WGS sequence"/>
</dbReference>
<dbReference type="PATRIC" id="fig|66430.4.peg.4792"/>
<comment type="caution">
    <text evidence="2">The sequence shown here is derived from an EMBL/GenBank/DDBJ whole genome shotgun (WGS) entry which is preliminary data.</text>
</comment>
<name>A0A0J6XYB7_9ACTN</name>
<proteinExistence type="predicted"/>
<dbReference type="EMBL" id="LFML01000005">
    <property type="protein sequence ID" value="KMO99748.1"/>
    <property type="molecule type" value="Genomic_DNA"/>
</dbReference>
<dbReference type="InterPro" id="IPR009677">
    <property type="entry name" value="DUF1266"/>
</dbReference>
<evidence type="ECO:0000313" key="3">
    <source>
        <dbReference type="Proteomes" id="UP000035932"/>
    </source>
</evidence>
<dbReference type="OrthoDB" id="4322331at2"/>
<feature type="domain" description="DUF1266" evidence="1">
    <location>
        <begin position="189"/>
        <end position="405"/>
    </location>
</feature>
<sequence length="406" mass="45333">MGTWIAPSAIERELYEAKLGNDWPAYFDTLATAWLFIPMARGYADAHPTSVLLEPAYFPQARARCYVAYTAGMLPAPTADVVFKRQSLAWFAARLEPGDPPFLAVNPGSPCEAFLPTSPADRAVWNAHWDRAPRYGLEQNKVHALHVGGPLRGPAAFGLACGAHLSVRNGLFWNALGYHGEGYTKEREKLKEYWGVTTREEWLVTVEQLLTADLVSAVWEFTLRIRTALAKEFAGPVDIEHWRHATEATLRANAERAAEPRITPEGVTVARPRSTAEIEGEVAGVQRVIGRIARYEQRFRADGILGEGRFVRSVEAWDYGRASQMARWGLGARLCTLQEAEDAVVRAGRVSRLAYRSWEDLSAGFILGRCLQFDEEEYGPWYTDMAATHQALTTDPGSPWLNIPWD</sequence>
<accession>A0A0J6XYB7</accession>
<reference evidence="2 3" key="1">
    <citation type="submission" date="2015-06" db="EMBL/GenBank/DDBJ databases">
        <title>Recapitulation of the evolution of biosynthetic gene clusters reveals hidden chemical diversity on bacterial genomes.</title>
        <authorList>
            <person name="Cruz-Morales P."/>
            <person name="Martinez-Guerrero C."/>
            <person name="Morales-Escalante M.A."/>
            <person name="Yanez-Guerra L.A."/>
            <person name="Kopp J.F."/>
            <person name="Feldmann J."/>
            <person name="Ramos-Aboites H.E."/>
            <person name="Barona-Gomez F."/>
        </authorList>
    </citation>
    <scope>NUCLEOTIDE SEQUENCE [LARGE SCALE GENOMIC DNA]</scope>
    <source>
        <strain evidence="2 3">ATCC 31245</strain>
    </source>
</reference>
<keyword evidence="3" id="KW-1185">Reference proteome</keyword>
<organism evidence="2 3">
    <name type="scientific">Streptomyces roseus</name>
    <dbReference type="NCBI Taxonomy" id="66430"/>
    <lineage>
        <taxon>Bacteria</taxon>
        <taxon>Bacillati</taxon>
        <taxon>Actinomycetota</taxon>
        <taxon>Actinomycetes</taxon>
        <taxon>Kitasatosporales</taxon>
        <taxon>Streptomycetaceae</taxon>
        <taxon>Streptomyces</taxon>
    </lineage>
</organism>
<evidence type="ECO:0000259" key="1">
    <source>
        <dbReference type="Pfam" id="PF06889"/>
    </source>
</evidence>
<dbReference type="RefSeq" id="WP_048474443.1">
    <property type="nucleotide sequence ID" value="NZ_JBIRUD010000008.1"/>
</dbReference>
<dbReference type="Pfam" id="PF06889">
    <property type="entry name" value="DUF1266"/>
    <property type="match status" value="1"/>
</dbReference>
<evidence type="ECO:0000313" key="2">
    <source>
        <dbReference type="EMBL" id="KMO99748.1"/>
    </source>
</evidence>
<protein>
    <recommendedName>
        <fullName evidence="1">DUF1266 domain-containing protein</fullName>
    </recommendedName>
</protein>